<dbReference type="AlphaFoldDB" id="A0AA46WV12"/>
<evidence type="ECO:0000256" key="6">
    <source>
        <dbReference type="SAM" id="MobiDB-lite"/>
    </source>
</evidence>
<comment type="cofactor">
    <cofactor evidence="1">
        <name>FMN</name>
        <dbReference type="ChEBI" id="CHEBI:58210"/>
    </cofactor>
</comment>
<proteinExistence type="inferred from homology"/>
<dbReference type="EMBL" id="CP083974">
    <property type="protein sequence ID" value="UZF44322.1"/>
    <property type="molecule type" value="Genomic_DNA"/>
</dbReference>
<protein>
    <submittedName>
        <fullName evidence="8">Nitroreductase family protein</fullName>
    </submittedName>
</protein>
<keyword evidence="3" id="KW-0285">Flavoprotein</keyword>
<sequence>MNLKNKLKSVDSLRQFVKRIKIHREYFYDARFMSSHLLDGGRASSHEQYRIMLRVHSLEKGMAYRAPRSFGAAKAIALAKMLENASMETRASTAYRMGESVLRAWVSFHAERDDRNQDAYETVQRFLEESDDPDVEWCEAGVKTIADRDPEAWAELPFNEFVASRHSTRRYSGAKVADEILDEAVHLAMLSPSACNRQMVRLHVIDDPKGKRLLYDTLHGTGGVDYDTCRIGLVTYDSRSLEFYGERNQGYLNAGLFAMTLVYALHWKGIGACLLQFGNTAAEERALIRGLGIPEYERAAVGISFGHLEPSDVVPASVRRNVTEVLRRDASNSVPGVGRGDEASVARTPAS</sequence>
<name>A0AA46WV12_RHORH</name>
<dbReference type="InterPro" id="IPR000415">
    <property type="entry name" value="Nitroreductase-like"/>
</dbReference>
<feature type="domain" description="Nitroreductase" evidence="7">
    <location>
        <begin position="162"/>
        <end position="219"/>
    </location>
</feature>
<reference evidence="8 9" key="1">
    <citation type="journal article" date="2021" name="Front. Microbiol.">
        <title>Bacterial Transformation of Aromatic Monomers in Softwood Black Liquor.</title>
        <authorList>
            <person name="Navas L.E."/>
            <person name="Dexter G."/>
            <person name="Liu J."/>
            <person name="Levy-Booth D."/>
            <person name="Cho M."/>
            <person name="Jang S.K."/>
            <person name="Mansfield S.D."/>
            <person name="Renneckar S."/>
            <person name="Mohn W.W."/>
            <person name="Eltis L.D."/>
        </authorList>
    </citation>
    <scope>NUCLEOTIDE SEQUENCE [LARGE SCALE GENOMIC DNA]</scope>
    <source>
        <strain evidence="8 9">GD02</strain>
    </source>
</reference>
<dbReference type="SUPFAM" id="SSF55469">
    <property type="entry name" value="FMN-dependent nitroreductase-like"/>
    <property type="match status" value="1"/>
</dbReference>
<dbReference type="InterPro" id="IPR029479">
    <property type="entry name" value="Nitroreductase"/>
</dbReference>
<dbReference type="PANTHER" id="PTHR43673:SF2">
    <property type="entry name" value="NITROREDUCTASE"/>
    <property type="match status" value="1"/>
</dbReference>
<feature type="region of interest" description="Disordered" evidence="6">
    <location>
        <begin position="331"/>
        <end position="351"/>
    </location>
</feature>
<dbReference type="RefSeq" id="WP_200358625.1">
    <property type="nucleotide sequence ID" value="NZ_CP083974.1"/>
</dbReference>
<dbReference type="Proteomes" id="UP001162740">
    <property type="component" value="Chromosome"/>
</dbReference>
<keyword evidence="4" id="KW-0288">FMN</keyword>
<dbReference type="Pfam" id="PF00881">
    <property type="entry name" value="Nitroreductase"/>
    <property type="match status" value="1"/>
</dbReference>
<dbReference type="PANTHER" id="PTHR43673">
    <property type="entry name" value="NAD(P)H NITROREDUCTASE YDGI-RELATED"/>
    <property type="match status" value="1"/>
</dbReference>
<accession>A0AA46WV12</accession>
<gene>
    <name evidence="8" type="ORF">KUM34_021085</name>
</gene>
<evidence type="ECO:0000256" key="5">
    <source>
        <dbReference type="ARBA" id="ARBA00023002"/>
    </source>
</evidence>
<evidence type="ECO:0000259" key="7">
    <source>
        <dbReference type="Pfam" id="PF00881"/>
    </source>
</evidence>
<dbReference type="Gene3D" id="3.40.109.10">
    <property type="entry name" value="NADH Oxidase"/>
    <property type="match status" value="1"/>
</dbReference>
<evidence type="ECO:0000256" key="4">
    <source>
        <dbReference type="ARBA" id="ARBA00022643"/>
    </source>
</evidence>
<comment type="similarity">
    <text evidence="2">Belongs to the nitroreductase family.</text>
</comment>
<evidence type="ECO:0000256" key="1">
    <source>
        <dbReference type="ARBA" id="ARBA00001917"/>
    </source>
</evidence>
<evidence type="ECO:0000256" key="3">
    <source>
        <dbReference type="ARBA" id="ARBA00022630"/>
    </source>
</evidence>
<organism evidence="8 9">
    <name type="scientific">Rhodococcus rhodochrous</name>
    <dbReference type="NCBI Taxonomy" id="1829"/>
    <lineage>
        <taxon>Bacteria</taxon>
        <taxon>Bacillati</taxon>
        <taxon>Actinomycetota</taxon>
        <taxon>Actinomycetes</taxon>
        <taxon>Mycobacteriales</taxon>
        <taxon>Nocardiaceae</taxon>
        <taxon>Rhodococcus</taxon>
    </lineage>
</organism>
<dbReference type="GO" id="GO:0016491">
    <property type="term" value="F:oxidoreductase activity"/>
    <property type="evidence" value="ECO:0007669"/>
    <property type="project" value="UniProtKB-KW"/>
</dbReference>
<evidence type="ECO:0000313" key="8">
    <source>
        <dbReference type="EMBL" id="UZF44322.1"/>
    </source>
</evidence>
<keyword evidence="5" id="KW-0560">Oxidoreductase</keyword>
<evidence type="ECO:0000313" key="9">
    <source>
        <dbReference type="Proteomes" id="UP001162740"/>
    </source>
</evidence>
<evidence type="ECO:0000256" key="2">
    <source>
        <dbReference type="ARBA" id="ARBA00007118"/>
    </source>
</evidence>